<dbReference type="InterPro" id="IPR012340">
    <property type="entry name" value="NA-bd_OB-fold"/>
</dbReference>
<comment type="similarity">
    <text evidence="1">Belongs to the universal ribosomal protein uS17 family.</text>
</comment>
<dbReference type="STRING" id="1797472.A2215_03400"/>
<evidence type="ECO:0000256" key="1">
    <source>
        <dbReference type="ARBA" id="ARBA00010254"/>
    </source>
</evidence>
<dbReference type="PANTHER" id="PTHR10744">
    <property type="entry name" value="40S RIBOSOMAL PROTEIN S11 FAMILY MEMBER"/>
    <property type="match status" value="1"/>
</dbReference>
<evidence type="ECO:0000313" key="5">
    <source>
        <dbReference type="Proteomes" id="UP000178583"/>
    </source>
</evidence>
<dbReference type="PANTHER" id="PTHR10744:SF1">
    <property type="entry name" value="SMALL RIBOSOMAL SUBUNIT PROTEIN US17M"/>
    <property type="match status" value="1"/>
</dbReference>
<gene>
    <name evidence="4" type="ORF">A2215_03400</name>
</gene>
<protein>
    <submittedName>
        <fullName evidence="4">30S ribosomal protein S17</fullName>
    </submittedName>
</protein>
<dbReference type="EMBL" id="MEZY01000022">
    <property type="protein sequence ID" value="OGD64123.1"/>
    <property type="molecule type" value="Genomic_DNA"/>
</dbReference>
<keyword evidence="2 4" id="KW-0689">Ribosomal protein</keyword>
<evidence type="ECO:0000313" key="4">
    <source>
        <dbReference type="EMBL" id="OGD64123.1"/>
    </source>
</evidence>
<evidence type="ECO:0000256" key="2">
    <source>
        <dbReference type="ARBA" id="ARBA00022980"/>
    </source>
</evidence>
<dbReference type="GO" id="GO:0022627">
    <property type="term" value="C:cytosolic small ribosomal subunit"/>
    <property type="evidence" value="ECO:0007669"/>
    <property type="project" value="TreeGrafter"/>
</dbReference>
<keyword evidence="3" id="KW-0687">Ribonucleoprotein</keyword>
<reference evidence="4 5" key="1">
    <citation type="journal article" date="2016" name="Nat. Commun.">
        <title>Thousands of microbial genomes shed light on interconnected biogeochemical processes in an aquifer system.</title>
        <authorList>
            <person name="Anantharaman K."/>
            <person name="Brown C.T."/>
            <person name="Hug L.A."/>
            <person name="Sharon I."/>
            <person name="Castelle C.J."/>
            <person name="Probst A.J."/>
            <person name="Thomas B.C."/>
            <person name="Singh A."/>
            <person name="Wilkins M.J."/>
            <person name="Karaoz U."/>
            <person name="Brodie E.L."/>
            <person name="Williams K.H."/>
            <person name="Hubbard S.S."/>
            <person name="Banfield J.F."/>
        </authorList>
    </citation>
    <scope>NUCLEOTIDE SEQUENCE [LARGE SCALE GENOMIC DNA]</scope>
</reference>
<dbReference type="SUPFAM" id="SSF50249">
    <property type="entry name" value="Nucleic acid-binding proteins"/>
    <property type="match status" value="1"/>
</dbReference>
<dbReference type="Pfam" id="PF00366">
    <property type="entry name" value="Ribosomal_S17"/>
    <property type="match status" value="1"/>
</dbReference>
<organism evidence="4 5">
    <name type="scientific">Candidatus Berkelbacteria bacterium RIFOXYA2_FULL_43_10</name>
    <dbReference type="NCBI Taxonomy" id="1797472"/>
    <lineage>
        <taxon>Bacteria</taxon>
        <taxon>Candidatus Berkelbacteria</taxon>
    </lineage>
</organism>
<comment type="caution">
    <text evidence="4">The sequence shown here is derived from an EMBL/GenBank/DDBJ whole genome shotgun (WGS) entry which is preliminary data.</text>
</comment>
<dbReference type="CDD" id="cd00364">
    <property type="entry name" value="Ribosomal_uS17"/>
    <property type="match status" value="1"/>
</dbReference>
<evidence type="ECO:0000256" key="3">
    <source>
        <dbReference type="ARBA" id="ARBA00023274"/>
    </source>
</evidence>
<sequence>MNKSVNKSIEGVVVSAKMNETAVVSHDSVKSSKLYNKKFKRTKRIIAHNGENLNKIGDIVKITTIRPMSKNKHYKIIK</sequence>
<dbReference type="Proteomes" id="UP000178583">
    <property type="component" value="Unassembled WGS sequence"/>
</dbReference>
<dbReference type="AlphaFoldDB" id="A0A1F5E9T4"/>
<name>A0A1F5E9T4_9BACT</name>
<dbReference type="GO" id="GO:0006412">
    <property type="term" value="P:translation"/>
    <property type="evidence" value="ECO:0007669"/>
    <property type="project" value="InterPro"/>
</dbReference>
<proteinExistence type="inferred from homology"/>
<dbReference type="GO" id="GO:0003735">
    <property type="term" value="F:structural constituent of ribosome"/>
    <property type="evidence" value="ECO:0007669"/>
    <property type="project" value="InterPro"/>
</dbReference>
<dbReference type="PRINTS" id="PR00973">
    <property type="entry name" value="RIBOSOMALS17"/>
</dbReference>
<dbReference type="Gene3D" id="2.40.50.140">
    <property type="entry name" value="Nucleic acid-binding proteins"/>
    <property type="match status" value="1"/>
</dbReference>
<dbReference type="InterPro" id="IPR000266">
    <property type="entry name" value="Ribosomal_uS17"/>
</dbReference>
<accession>A0A1F5E9T4</accession>